<dbReference type="InterPro" id="IPR002625">
    <property type="entry name" value="Smr_dom"/>
</dbReference>
<comment type="caution">
    <text evidence="2">The sequence shown here is derived from an EMBL/GenBank/DDBJ whole genome shotgun (WGS) entry which is preliminary data.</text>
</comment>
<evidence type="ECO:0000313" key="3">
    <source>
        <dbReference type="Proteomes" id="UP000585437"/>
    </source>
</evidence>
<dbReference type="GO" id="GO:0004519">
    <property type="term" value="F:endonuclease activity"/>
    <property type="evidence" value="ECO:0007669"/>
    <property type="project" value="UniProtKB-KW"/>
</dbReference>
<feature type="domain" description="Smr" evidence="1">
    <location>
        <begin position="99"/>
        <end position="182"/>
    </location>
</feature>
<dbReference type="EMBL" id="JACHBU010000008">
    <property type="protein sequence ID" value="MBB6510345.1"/>
    <property type="molecule type" value="Genomic_DNA"/>
</dbReference>
<dbReference type="SUPFAM" id="SSF160443">
    <property type="entry name" value="SMR domain-like"/>
    <property type="match status" value="1"/>
</dbReference>
<dbReference type="InterPro" id="IPR036063">
    <property type="entry name" value="Smr_dom_sf"/>
</dbReference>
<keyword evidence="2" id="KW-0540">Nuclease</keyword>
<sequence>MKDRKLSSDERILWGKVAKSARALPGRMKEIAAFEEEMAARLAAEDEVSKPPVPPTQRVSDAFAAVAPKVKKPAGIHHPLEKPTRKKLAKGRLAIDARLDLHGLYQDAAHDLLLDFLYSAHDRGLRHVLVITGKGRSVGGEGVLRRAVPLWFSKAEFRFLISSYEWAAQNHGGEGAMYVRLSKSRADYRGSVL</sequence>
<organism evidence="2 3">
    <name type="scientific">Rhizobium soli</name>
    <dbReference type="NCBI Taxonomy" id="424798"/>
    <lineage>
        <taxon>Bacteria</taxon>
        <taxon>Pseudomonadati</taxon>
        <taxon>Pseudomonadota</taxon>
        <taxon>Alphaproteobacteria</taxon>
        <taxon>Hyphomicrobiales</taxon>
        <taxon>Rhizobiaceae</taxon>
        <taxon>Rhizobium/Agrobacterium group</taxon>
        <taxon>Rhizobium</taxon>
    </lineage>
</organism>
<accession>A0A7X0JNC5</accession>
<keyword evidence="2" id="KW-0255">Endonuclease</keyword>
<dbReference type="PROSITE" id="PS50828">
    <property type="entry name" value="SMR"/>
    <property type="match status" value="1"/>
</dbReference>
<dbReference type="PANTHER" id="PTHR35562">
    <property type="entry name" value="DNA ENDONUCLEASE SMRA-RELATED"/>
    <property type="match status" value="1"/>
</dbReference>
<name>A0A7X0JNC5_9HYPH</name>
<proteinExistence type="predicted"/>
<dbReference type="RefSeq" id="WP_082471708.1">
    <property type="nucleotide sequence ID" value="NZ_JACHBU010000008.1"/>
</dbReference>
<evidence type="ECO:0000313" key="2">
    <source>
        <dbReference type="EMBL" id="MBB6510345.1"/>
    </source>
</evidence>
<reference evidence="2 3" key="1">
    <citation type="submission" date="2020-08" db="EMBL/GenBank/DDBJ databases">
        <title>The Agave Microbiome: Exploring the role of microbial communities in plant adaptations to desert environments.</title>
        <authorList>
            <person name="Partida-Martinez L.P."/>
        </authorList>
    </citation>
    <scope>NUCLEOTIDE SEQUENCE [LARGE SCALE GENOMIC DNA]</scope>
    <source>
        <strain evidence="2 3">AS3.12</strain>
    </source>
</reference>
<dbReference type="Gene3D" id="3.30.1370.110">
    <property type="match status" value="1"/>
</dbReference>
<dbReference type="AlphaFoldDB" id="A0A7X0JNC5"/>
<protein>
    <submittedName>
        <fullName evidence="2">DNA-nicking Smr family endonuclease</fullName>
    </submittedName>
</protein>
<gene>
    <name evidence="2" type="ORF">F4695_003734</name>
</gene>
<dbReference type="Pfam" id="PF01713">
    <property type="entry name" value="Smr"/>
    <property type="match status" value="1"/>
</dbReference>
<dbReference type="Proteomes" id="UP000585437">
    <property type="component" value="Unassembled WGS sequence"/>
</dbReference>
<keyword evidence="3" id="KW-1185">Reference proteome</keyword>
<dbReference type="SMART" id="SM00463">
    <property type="entry name" value="SMR"/>
    <property type="match status" value="1"/>
</dbReference>
<evidence type="ECO:0000259" key="1">
    <source>
        <dbReference type="PROSITE" id="PS50828"/>
    </source>
</evidence>
<keyword evidence="2" id="KW-0378">Hydrolase</keyword>
<dbReference type="PANTHER" id="PTHR35562:SF2">
    <property type="entry name" value="DNA ENDONUCLEASE SMRA-RELATED"/>
    <property type="match status" value="1"/>
</dbReference>